<dbReference type="InterPro" id="IPR011701">
    <property type="entry name" value="MFS"/>
</dbReference>
<dbReference type="InterPro" id="IPR020846">
    <property type="entry name" value="MFS_dom"/>
</dbReference>
<feature type="transmembrane region" description="Helical" evidence="5">
    <location>
        <begin position="35"/>
        <end position="55"/>
    </location>
</feature>
<evidence type="ECO:0000256" key="4">
    <source>
        <dbReference type="ARBA" id="ARBA00023136"/>
    </source>
</evidence>
<proteinExistence type="predicted"/>
<feature type="transmembrane region" description="Helical" evidence="5">
    <location>
        <begin position="266"/>
        <end position="286"/>
    </location>
</feature>
<name>A0A7X9SWA0_9CORY</name>
<dbReference type="PANTHER" id="PTHR23526:SF4">
    <property type="entry name" value="INTEGRAL MEMBRANE TRANSPORT PROTEIN"/>
    <property type="match status" value="1"/>
</dbReference>
<feature type="transmembrane region" description="Helical" evidence="5">
    <location>
        <begin position="235"/>
        <end position="254"/>
    </location>
</feature>
<evidence type="ECO:0000256" key="2">
    <source>
        <dbReference type="ARBA" id="ARBA00022692"/>
    </source>
</evidence>
<feature type="domain" description="Major facilitator superfamily (MFS) profile" evidence="6">
    <location>
        <begin position="1"/>
        <end position="383"/>
    </location>
</feature>
<feature type="transmembrane region" description="Helical" evidence="5">
    <location>
        <begin position="92"/>
        <end position="115"/>
    </location>
</feature>
<dbReference type="PANTHER" id="PTHR23526">
    <property type="entry name" value="INTEGRAL MEMBRANE TRANSPORT PROTEIN-RELATED"/>
    <property type="match status" value="1"/>
</dbReference>
<dbReference type="EMBL" id="JABAGA010000003">
    <property type="protein sequence ID" value="NMF09234.1"/>
    <property type="molecule type" value="Genomic_DNA"/>
</dbReference>
<dbReference type="Gene3D" id="1.20.1250.20">
    <property type="entry name" value="MFS general substrate transporter like domains"/>
    <property type="match status" value="1"/>
</dbReference>
<evidence type="ECO:0000313" key="7">
    <source>
        <dbReference type="EMBL" id="NMF09234.1"/>
    </source>
</evidence>
<dbReference type="Proteomes" id="UP000589552">
    <property type="component" value="Unassembled WGS sequence"/>
</dbReference>
<feature type="transmembrane region" description="Helical" evidence="5">
    <location>
        <begin position="208"/>
        <end position="229"/>
    </location>
</feature>
<dbReference type="InterPro" id="IPR052528">
    <property type="entry name" value="Sugar_transport-like"/>
</dbReference>
<evidence type="ECO:0000256" key="3">
    <source>
        <dbReference type="ARBA" id="ARBA00022989"/>
    </source>
</evidence>
<dbReference type="InterPro" id="IPR036259">
    <property type="entry name" value="MFS_trans_sf"/>
</dbReference>
<dbReference type="GO" id="GO:0005886">
    <property type="term" value="C:plasma membrane"/>
    <property type="evidence" value="ECO:0007669"/>
    <property type="project" value="UniProtKB-SubCell"/>
</dbReference>
<feature type="transmembrane region" description="Helical" evidence="5">
    <location>
        <begin position="67"/>
        <end position="86"/>
    </location>
</feature>
<sequence length="393" mass="39985">MRPLPLVFASGVLVHGAYDAVRVLVSYKVLNLGGGAAEVGLIAGTFALVPLLLALRIGRWVDGHGSWGVMVAGGGISLAACAGILVSPNLLVLGLANALLGLGQVMTFLAGQGVIMENSPPGKFVNGFALFALSVSVGQSLGTPLVGALVELRRRPGGPVDVDLAMTAMVIAVAVAVPLMLLLPRRKGDSIGAKAGTIDLLRVKGMPAAVYASLVVLTGIDLVTAYLPVVGEAHGIAPFTVTLLVAARSIFSMVSRAGMPLLMRIGGERALLVGALAVSTPAIWAVAFTGDVLALALLMAVVGFCWGMSQPLSMNWVAMLADPTLRASALSLRLTGNRLGQVAVPLFAGALSGVFGPGAVFITSGVLTGTAALTTIRSHNHDPGESSDSPHES</sequence>
<evidence type="ECO:0000259" key="6">
    <source>
        <dbReference type="PROSITE" id="PS50850"/>
    </source>
</evidence>
<evidence type="ECO:0000313" key="8">
    <source>
        <dbReference type="Proteomes" id="UP000589552"/>
    </source>
</evidence>
<evidence type="ECO:0000256" key="5">
    <source>
        <dbReference type="SAM" id="Phobius"/>
    </source>
</evidence>
<feature type="transmembrane region" description="Helical" evidence="5">
    <location>
        <begin position="162"/>
        <end position="183"/>
    </location>
</feature>
<protein>
    <submittedName>
        <fullName evidence="7">MFS transporter</fullName>
    </submittedName>
</protein>
<evidence type="ECO:0000256" key="1">
    <source>
        <dbReference type="ARBA" id="ARBA00004651"/>
    </source>
</evidence>
<dbReference type="AlphaFoldDB" id="A0A7X9SWA0"/>
<dbReference type="GO" id="GO:0022857">
    <property type="term" value="F:transmembrane transporter activity"/>
    <property type="evidence" value="ECO:0007669"/>
    <property type="project" value="InterPro"/>
</dbReference>
<accession>A0A7X9SWA0</accession>
<keyword evidence="2 5" id="KW-0812">Transmembrane</keyword>
<gene>
    <name evidence="7" type="ORF">HF852_06425</name>
</gene>
<organism evidence="7 8">
    <name type="scientific">Corynebacterium xerosis</name>
    <dbReference type="NCBI Taxonomy" id="1725"/>
    <lineage>
        <taxon>Bacteria</taxon>
        <taxon>Bacillati</taxon>
        <taxon>Actinomycetota</taxon>
        <taxon>Actinomycetes</taxon>
        <taxon>Mycobacteriales</taxon>
        <taxon>Corynebacteriaceae</taxon>
        <taxon>Corynebacterium</taxon>
    </lineage>
</organism>
<reference evidence="7 8" key="1">
    <citation type="submission" date="2020-04" db="EMBL/GenBank/DDBJ databases">
        <authorList>
            <person name="Hitch T.C.A."/>
            <person name="Wylensek D."/>
            <person name="Clavel T."/>
        </authorList>
    </citation>
    <scope>NUCLEOTIDE SEQUENCE [LARGE SCALE GENOMIC DNA]</scope>
    <source>
        <strain evidence="7 8">BL-383-APC-2I</strain>
    </source>
</reference>
<feature type="transmembrane region" description="Helical" evidence="5">
    <location>
        <begin position="127"/>
        <end position="150"/>
    </location>
</feature>
<dbReference type="RefSeq" id="WP_168937720.1">
    <property type="nucleotide sequence ID" value="NZ_JABAGA010000003.1"/>
</dbReference>
<comment type="caution">
    <text evidence="7">The sequence shown here is derived from an EMBL/GenBank/DDBJ whole genome shotgun (WGS) entry which is preliminary data.</text>
</comment>
<dbReference type="Pfam" id="PF07690">
    <property type="entry name" value="MFS_1"/>
    <property type="match status" value="1"/>
</dbReference>
<keyword evidence="4 5" id="KW-0472">Membrane</keyword>
<dbReference type="SUPFAM" id="SSF103473">
    <property type="entry name" value="MFS general substrate transporter"/>
    <property type="match status" value="1"/>
</dbReference>
<comment type="subcellular location">
    <subcellularLocation>
        <location evidence="1">Cell membrane</location>
        <topology evidence="1">Multi-pass membrane protein</topology>
    </subcellularLocation>
</comment>
<feature type="transmembrane region" description="Helical" evidence="5">
    <location>
        <begin position="292"/>
        <end position="309"/>
    </location>
</feature>
<dbReference type="PROSITE" id="PS50850">
    <property type="entry name" value="MFS"/>
    <property type="match status" value="1"/>
</dbReference>
<keyword evidence="3 5" id="KW-1133">Transmembrane helix</keyword>